<proteinExistence type="predicted"/>
<evidence type="ECO:0000313" key="2">
    <source>
        <dbReference type="EMBL" id="SCB26806.1"/>
    </source>
</evidence>
<feature type="chain" id="PRO_5008684254" evidence="1">
    <location>
        <begin position="24"/>
        <end position="327"/>
    </location>
</feature>
<dbReference type="PANTHER" id="PTHR35271:SF1">
    <property type="entry name" value="ABC TRANSPORTER, SUBSTRATE-BINDING LIPOPROTEIN"/>
    <property type="match status" value="1"/>
</dbReference>
<dbReference type="Pfam" id="PF04392">
    <property type="entry name" value="ABC_sub_bind"/>
    <property type="match status" value="1"/>
</dbReference>
<sequence length="327" mass="35383">MKWRGLIALFSVAAIVSPCAAYAQKGALPTIGYLGFDSADKSRELLVAFRDGLRTRGLVEGQNVTIEYRFADGKYDRFPELIADLIQDRVRVIVAATGTNGVLATTKATKTIPIVFAIAMDPVLLGVVSSLNRPGGNATGVSMYTPQLTAKRLELLAELTPGGGTIAMLVNPTNPNANVVVSDAEAAAKSLGRQIRVLKASTDEQISAAFGEIRNRKHAALLVSPDAFYIARREQLAALCEQYRIPATYEWSFFVKSGGLMSYSPRITDVQRQLADYTAKILSGARPADLPIEQPTRFELAINIKTAKNIGLTIPPYLLARADEVIE</sequence>
<dbReference type="SUPFAM" id="SSF53822">
    <property type="entry name" value="Periplasmic binding protein-like I"/>
    <property type="match status" value="1"/>
</dbReference>
<protein>
    <submittedName>
        <fullName evidence="2">Putative ABC transport system substrate-binding protein</fullName>
    </submittedName>
</protein>
<name>A0A1C3VGA1_9BRAD</name>
<keyword evidence="3" id="KW-1185">Reference proteome</keyword>
<dbReference type="RefSeq" id="WP_091956193.1">
    <property type="nucleotide sequence ID" value="NZ_FMAI01000004.1"/>
</dbReference>
<accession>A0A1C3VGA1</accession>
<dbReference type="CDD" id="cd06325">
    <property type="entry name" value="PBP1_ABC_unchar_transporter"/>
    <property type="match status" value="1"/>
</dbReference>
<dbReference type="PANTHER" id="PTHR35271">
    <property type="entry name" value="ABC TRANSPORTER, SUBSTRATE-BINDING LIPOPROTEIN-RELATED"/>
    <property type="match status" value="1"/>
</dbReference>
<dbReference type="InterPro" id="IPR007487">
    <property type="entry name" value="ABC_transpt-TYRBP-like"/>
</dbReference>
<evidence type="ECO:0000256" key="1">
    <source>
        <dbReference type="SAM" id="SignalP"/>
    </source>
</evidence>
<dbReference type="EMBL" id="FMAI01000004">
    <property type="protein sequence ID" value="SCB26806.1"/>
    <property type="molecule type" value="Genomic_DNA"/>
</dbReference>
<keyword evidence="1" id="KW-0732">Signal</keyword>
<dbReference type="AlphaFoldDB" id="A0A1C3VGA1"/>
<feature type="signal peptide" evidence="1">
    <location>
        <begin position="1"/>
        <end position="23"/>
    </location>
</feature>
<dbReference type="InterPro" id="IPR028082">
    <property type="entry name" value="Peripla_BP_I"/>
</dbReference>
<organism evidence="2 3">
    <name type="scientific">Bradyrhizobium shewense</name>
    <dbReference type="NCBI Taxonomy" id="1761772"/>
    <lineage>
        <taxon>Bacteria</taxon>
        <taxon>Pseudomonadati</taxon>
        <taxon>Pseudomonadota</taxon>
        <taxon>Alphaproteobacteria</taxon>
        <taxon>Hyphomicrobiales</taxon>
        <taxon>Nitrobacteraceae</taxon>
        <taxon>Bradyrhizobium</taxon>
    </lineage>
</organism>
<evidence type="ECO:0000313" key="3">
    <source>
        <dbReference type="Proteomes" id="UP000199184"/>
    </source>
</evidence>
<dbReference type="Proteomes" id="UP000199184">
    <property type="component" value="Unassembled WGS sequence"/>
</dbReference>
<gene>
    <name evidence="2" type="ORF">GA0061098_1004192</name>
</gene>
<dbReference type="Gene3D" id="3.40.50.2300">
    <property type="match status" value="2"/>
</dbReference>
<reference evidence="3" key="1">
    <citation type="submission" date="2016-08" db="EMBL/GenBank/DDBJ databases">
        <authorList>
            <person name="Varghese N."/>
            <person name="Submissions Spin"/>
        </authorList>
    </citation>
    <scope>NUCLEOTIDE SEQUENCE [LARGE SCALE GENOMIC DNA]</scope>
    <source>
        <strain evidence="3">ERR11</strain>
    </source>
</reference>